<dbReference type="Pfam" id="PF04183">
    <property type="entry name" value="IucA_IucC"/>
    <property type="match status" value="1"/>
</dbReference>
<evidence type="ECO:0000313" key="5">
    <source>
        <dbReference type="EMBL" id="QKG85495.1"/>
    </source>
</evidence>
<accession>A0A7D4BIK7</accession>
<protein>
    <recommendedName>
        <fullName evidence="7">IucA/IucC family siderophore biosynthesis protein</fullName>
    </recommendedName>
</protein>
<dbReference type="GO" id="GO:0019290">
    <property type="term" value="P:siderophore biosynthetic process"/>
    <property type="evidence" value="ECO:0007669"/>
    <property type="project" value="InterPro"/>
</dbReference>
<feature type="domain" description="Aerobactin siderophore biosynthesis IucA/IucC-like C-terminal" evidence="4">
    <location>
        <begin position="422"/>
        <end position="575"/>
    </location>
</feature>
<dbReference type="Gene3D" id="6.10.250.3370">
    <property type="match status" value="1"/>
</dbReference>
<reference evidence="5 6" key="1">
    <citation type="submission" date="2020-01" db="EMBL/GenBank/DDBJ databases">
        <authorList>
            <person name="Gulvik C.A."/>
            <person name="Batra D.G."/>
        </authorList>
    </citation>
    <scope>NUCLEOTIDE SEQUENCE [LARGE SCALE GENOMIC DNA]</scope>
    <source>
        <strain evidence="5 6">W9323</strain>
    </source>
</reference>
<dbReference type="InterPro" id="IPR007310">
    <property type="entry name" value="Aerobactin_biosyn_IucA/IucC_N"/>
</dbReference>
<evidence type="ECO:0000313" key="6">
    <source>
        <dbReference type="Proteomes" id="UP000503088"/>
    </source>
</evidence>
<dbReference type="InterPro" id="IPR022770">
    <property type="entry name" value="IucA/IucC-like_C"/>
</dbReference>
<dbReference type="KEGG" id="kpul:GXN76_14215"/>
<keyword evidence="6" id="KW-1185">Reference proteome</keyword>
<dbReference type="GO" id="GO:0016881">
    <property type="term" value="F:acid-amino acid ligase activity"/>
    <property type="evidence" value="ECO:0007669"/>
    <property type="project" value="UniProtKB-ARBA"/>
</dbReference>
<organism evidence="5 6">
    <name type="scientific">Kroppenstedtia pulmonis</name>
    <dbReference type="NCBI Taxonomy" id="1380685"/>
    <lineage>
        <taxon>Bacteria</taxon>
        <taxon>Bacillati</taxon>
        <taxon>Bacillota</taxon>
        <taxon>Bacilli</taxon>
        <taxon>Bacillales</taxon>
        <taxon>Thermoactinomycetaceae</taxon>
        <taxon>Kroppenstedtia</taxon>
    </lineage>
</organism>
<dbReference type="Pfam" id="PF06276">
    <property type="entry name" value="FhuF"/>
    <property type="match status" value="1"/>
</dbReference>
<evidence type="ECO:0000256" key="2">
    <source>
        <dbReference type="ARBA" id="ARBA00007832"/>
    </source>
</evidence>
<dbReference type="Gene3D" id="1.10.510.40">
    <property type="match status" value="1"/>
</dbReference>
<gene>
    <name evidence="5" type="ORF">GXN76_14215</name>
</gene>
<dbReference type="PANTHER" id="PTHR34384">
    <property type="entry name" value="L-2,3-DIAMINOPROPANOATE--CITRATE LIGASE"/>
    <property type="match status" value="1"/>
</dbReference>
<proteinExistence type="inferred from homology"/>
<dbReference type="Proteomes" id="UP000503088">
    <property type="component" value="Chromosome"/>
</dbReference>
<name>A0A7D4BIK7_9BACL</name>
<dbReference type="RefSeq" id="WP_173224193.1">
    <property type="nucleotide sequence ID" value="NZ_CP048104.1"/>
</dbReference>
<dbReference type="AlphaFoldDB" id="A0A7D4BIK7"/>
<dbReference type="PANTHER" id="PTHR34384:SF5">
    <property type="entry name" value="L-2,3-DIAMINOPROPANOATE--CITRATE LIGASE"/>
    <property type="match status" value="1"/>
</dbReference>
<dbReference type="EMBL" id="CP048104">
    <property type="protein sequence ID" value="QKG85495.1"/>
    <property type="molecule type" value="Genomic_DNA"/>
</dbReference>
<feature type="domain" description="Aerobactin siderophore biosynthesis IucA/IucC N-terminal" evidence="3">
    <location>
        <begin position="166"/>
        <end position="341"/>
    </location>
</feature>
<dbReference type="InterPro" id="IPR037455">
    <property type="entry name" value="LucA/IucC-like"/>
</dbReference>
<evidence type="ECO:0000259" key="4">
    <source>
        <dbReference type="Pfam" id="PF06276"/>
    </source>
</evidence>
<evidence type="ECO:0008006" key="7">
    <source>
        <dbReference type="Google" id="ProtNLM"/>
    </source>
</evidence>
<evidence type="ECO:0000256" key="1">
    <source>
        <dbReference type="ARBA" id="ARBA00004924"/>
    </source>
</evidence>
<evidence type="ECO:0000259" key="3">
    <source>
        <dbReference type="Pfam" id="PF04183"/>
    </source>
</evidence>
<sequence>MNDNAVAQALEGVPPAERETMERLLNTFFREEGLVPIPVKREDHLYRQLEMTGEEAGTHPWFTVFLPHSGIWLAGHLVHRSITGFHAYGDVFFQRKCDKKSWNNIRDSLELACLLMEEWREPGQDRKFAQRKKELLDRIQNSRDKMDWLVGKSGGGEKNVLTSSRKAEQSLLFGHPFHPSPKSFEGFGEEDQVRFAPELGTDFPLHFWWVDRDWVEEVWVQEEDRITDMELFSDPVIENETALRDTHILFPFHPWQARKLMADREVRNAMEMGHIIDAGIQGESWYSTSSVRTVAREGSSYALKLPLSVRITHFVRENSAEQVTRSIHAGQVIHDLSLPEKEKSLRIWLEKGARMITGGPSVLLNGATFLIRDTGPVGDGCPLVVASLLERKPGEEIPPLVSAIRMFHAEQGKISWKEAVTDWVEEYLDRFLLPVCRVWADCGVSLEAHVQNTLVHLEQGCPVTFYIRDMEGTSVDRKRCPKGLPEDSPVLYDPETAWMRWQYYVMVNHMTHLAGVLGRWGDVKEEMVWKGIRTRLETWHSRYPTLIPWVEKLLSSPYWPAKANFASQFYQRGEKPLYVNLPNPLGQVDRVDRS</sequence>
<comment type="similarity">
    <text evidence="2">Belongs to the IucA/IucC family.</text>
</comment>
<comment type="pathway">
    <text evidence="1">Siderophore biosynthesis.</text>
</comment>